<feature type="chain" id="PRO_5046392361" evidence="1">
    <location>
        <begin position="23"/>
        <end position="163"/>
    </location>
</feature>
<evidence type="ECO:0000313" key="3">
    <source>
        <dbReference type="Proteomes" id="UP001184614"/>
    </source>
</evidence>
<sequence>MRPLAYIIAASALALSATAATAAPSISGIAGCILKENTKLGTDKWDVYIDTDYSGNIGAGTKVNACNSAAKNIFYGQFASANDVNNAFAQIEQEMYQAIKNEITGSRQTFTLNSPDPAITAGKVVLTAEGKRNTGFNGIVKQKEKTSVQNGGLDLTSLRNTFN</sequence>
<dbReference type="EMBL" id="JAVDQT010000013">
    <property type="protein sequence ID" value="MDR6434646.1"/>
    <property type="molecule type" value="Genomic_DNA"/>
</dbReference>
<organism evidence="2 3">
    <name type="scientific">Brucella pseudogrignonensis</name>
    <dbReference type="NCBI Taxonomy" id="419475"/>
    <lineage>
        <taxon>Bacteria</taxon>
        <taxon>Pseudomonadati</taxon>
        <taxon>Pseudomonadota</taxon>
        <taxon>Alphaproteobacteria</taxon>
        <taxon>Hyphomicrobiales</taxon>
        <taxon>Brucellaceae</taxon>
        <taxon>Brucella/Ochrobactrum group</taxon>
        <taxon>Brucella</taxon>
    </lineage>
</organism>
<comment type="caution">
    <text evidence="2">The sequence shown here is derived from an EMBL/GenBank/DDBJ whole genome shotgun (WGS) entry which is preliminary data.</text>
</comment>
<protein>
    <submittedName>
        <fullName evidence="2">Uncharacterized protein</fullName>
    </submittedName>
</protein>
<proteinExistence type="predicted"/>
<evidence type="ECO:0000256" key="1">
    <source>
        <dbReference type="SAM" id="SignalP"/>
    </source>
</evidence>
<dbReference type="Proteomes" id="UP001184614">
    <property type="component" value="Unassembled WGS sequence"/>
</dbReference>
<accession>A0ABU1MGB3</accession>
<keyword evidence="3" id="KW-1185">Reference proteome</keyword>
<gene>
    <name evidence="2" type="ORF">J2782_004399</name>
</gene>
<evidence type="ECO:0000313" key="2">
    <source>
        <dbReference type="EMBL" id="MDR6434646.1"/>
    </source>
</evidence>
<dbReference type="RefSeq" id="WP_310016116.1">
    <property type="nucleotide sequence ID" value="NZ_JAVDQT010000013.1"/>
</dbReference>
<feature type="signal peptide" evidence="1">
    <location>
        <begin position="1"/>
        <end position="22"/>
    </location>
</feature>
<name>A0ABU1MGB3_9HYPH</name>
<reference evidence="2 3" key="1">
    <citation type="submission" date="2023-07" db="EMBL/GenBank/DDBJ databases">
        <title>Sorghum-associated microbial communities from plants grown in Nebraska, USA.</title>
        <authorList>
            <person name="Schachtman D."/>
        </authorList>
    </citation>
    <scope>NUCLEOTIDE SEQUENCE [LARGE SCALE GENOMIC DNA]</scope>
    <source>
        <strain evidence="2 3">DS1730</strain>
    </source>
</reference>
<keyword evidence="1" id="KW-0732">Signal</keyword>
<dbReference type="PROSITE" id="PS51257">
    <property type="entry name" value="PROKAR_LIPOPROTEIN"/>
    <property type="match status" value="1"/>
</dbReference>